<organism evidence="3 4">
    <name type="scientific">Adhaeribacter terreus</name>
    <dbReference type="NCBI Taxonomy" id="529703"/>
    <lineage>
        <taxon>Bacteria</taxon>
        <taxon>Pseudomonadati</taxon>
        <taxon>Bacteroidota</taxon>
        <taxon>Cytophagia</taxon>
        <taxon>Cytophagales</taxon>
        <taxon>Hymenobacteraceae</taxon>
        <taxon>Adhaeribacter</taxon>
    </lineage>
</organism>
<feature type="domain" description="J" evidence="2">
    <location>
        <begin position="82"/>
        <end position="164"/>
    </location>
</feature>
<feature type="compositionally biased region" description="Polar residues" evidence="1">
    <location>
        <begin position="89"/>
        <end position="106"/>
    </location>
</feature>
<dbReference type="Proteomes" id="UP001596161">
    <property type="component" value="Unassembled WGS sequence"/>
</dbReference>
<evidence type="ECO:0000256" key="1">
    <source>
        <dbReference type="SAM" id="MobiDB-lite"/>
    </source>
</evidence>
<feature type="region of interest" description="Disordered" evidence="1">
    <location>
        <begin position="72"/>
        <end position="107"/>
    </location>
</feature>
<evidence type="ECO:0000313" key="3">
    <source>
        <dbReference type="EMBL" id="MFC5272271.1"/>
    </source>
</evidence>
<keyword evidence="4" id="KW-1185">Reference proteome</keyword>
<protein>
    <recommendedName>
        <fullName evidence="2">J domain-containing protein</fullName>
    </recommendedName>
</protein>
<name>A0ABW0EH46_9BACT</name>
<comment type="caution">
    <text evidence="3">The sequence shown here is derived from an EMBL/GenBank/DDBJ whole genome shotgun (WGS) entry which is preliminary data.</text>
</comment>
<evidence type="ECO:0000259" key="2">
    <source>
        <dbReference type="PROSITE" id="PS50076"/>
    </source>
</evidence>
<reference evidence="4" key="1">
    <citation type="journal article" date="2019" name="Int. J. Syst. Evol. Microbiol.">
        <title>The Global Catalogue of Microorganisms (GCM) 10K type strain sequencing project: providing services to taxonomists for standard genome sequencing and annotation.</title>
        <authorList>
            <consortium name="The Broad Institute Genomics Platform"/>
            <consortium name="The Broad Institute Genome Sequencing Center for Infectious Disease"/>
            <person name="Wu L."/>
            <person name="Ma J."/>
        </authorList>
    </citation>
    <scope>NUCLEOTIDE SEQUENCE [LARGE SCALE GENOMIC DNA]</scope>
    <source>
        <strain evidence="4">KACC 12602</strain>
    </source>
</reference>
<gene>
    <name evidence="3" type="ORF">ACFPIB_16775</name>
</gene>
<dbReference type="SUPFAM" id="SSF46565">
    <property type="entry name" value="Chaperone J-domain"/>
    <property type="match status" value="1"/>
</dbReference>
<dbReference type="InterPro" id="IPR001623">
    <property type="entry name" value="DnaJ_domain"/>
</dbReference>
<accession>A0ABW0EH46</accession>
<sequence length="245" mass="28585">MSDFLQKAADPNQSQIENLEKEIAQLEKELATAETELNIFSAQLRSQLLPQIMRIQELTAIYKKLKADKKAKRLEQKKKGKNYKEPISLKQTNQNVAQTSKPQPADQQELKKLYKEAIRHVHPDKFAGEDTSKTERATEITMQLNDYYESGDLEELKGFYEYIISGNAMSHVPYQPETITDPAALLIYLRKKQEELFKALQELKSSELYHVLHTYPEPLAFVHELRQQFEHKIQQLQKRTRKAKI</sequence>
<dbReference type="Gene3D" id="1.10.287.110">
    <property type="entry name" value="DnaJ domain"/>
    <property type="match status" value="1"/>
</dbReference>
<evidence type="ECO:0000313" key="4">
    <source>
        <dbReference type="Proteomes" id="UP001596161"/>
    </source>
</evidence>
<feature type="compositionally biased region" description="Basic residues" evidence="1">
    <location>
        <begin position="72"/>
        <end position="81"/>
    </location>
</feature>
<dbReference type="PROSITE" id="PS50076">
    <property type="entry name" value="DNAJ_2"/>
    <property type="match status" value="1"/>
</dbReference>
<dbReference type="EMBL" id="JBHSKT010000014">
    <property type="protein sequence ID" value="MFC5272271.1"/>
    <property type="molecule type" value="Genomic_DNA"/>
</dbReference>
<dbReference type="RefSeq" id="WP_378018631.1">
    <property type="nucleotide sequence ID" value="NZ_JBHSKT010000014.1"/>
</dbReference>
<proteinExistence type="predicted"/>
<dbReference type="InterPro" id="IPR036869">
    <property type="entry name" value="J_dom_sf"/>
</dbReference>